<dbReference type="AlphaFoldDB" id="A0A517YG04"/>
<dbReference type="GO" id="GO:0006355">
    <property type="term" value="P:regulation of DNA-templated transcription"/>
    <property type="evidence" value="ECO:0007669"/>
    <property type="project" value="InterPro"/>
</dbReference>
<organism evidence="4 5">
    <name type="scientific">Anatilimnocola aggregata</name>
    <dbReference type="NCBI Taxonomy" id="2528021"/>
    <lineage>
        <taxon>Bacteria</taxon>
        <taxon>Pseudomonadati</taxon>
        <taxon>Planctomycetota</taxon>
        <taxon>Planctomycetia</taxon>
        <taxon>Pirellulales</taxon>
        <taxon>Pirellulaceae</taxon>
        <taxon>Anatilimnocola</taxon>
    </lineage>
</organism>
<dbReference type="InterPro" id="IPR003593">
    <property type="entry name" value="AAA+_ATPase"/>
</dbReference>
<dbReference type="Proteomes" id="UP000315017">
    <property type="component" value="Chromosome"/>
</dbReference>
<evidence type="ECO:0000313" key="5">
    <source>
        <dbReference type="Proteomes" id="UP000315017"/>
    </source>
</evidence>
<dbReference type="KEGG" id="aagg:ETAA8_42190"/>
<dbReference type="GO" id="GO:0005524">
    <property type="term" value="F:ATP binding"/>
    <property type="evidence" value="ECO:0007669"/>
    <property type="project" value="UniProtKB-KW"/>
</dbReference>
<dbReference type="CDD" id="cd00009">
    <property type="entry name" value="AAA"/>
    <property type="match status" value="1"/>
</dbReference>
<dbReference type="Gene3D" id="1.10.8.60">
    <property type="match status" value="1"/>
</dbReference>
<feature type="domain" description="Sigma-54 factor interaction" evidence="3">
    <location>
        <begin position="206"/>
        <end position="440"/>
    </location>
</feature>
<dbReference type="PROSITE" id="PS50045">
    <property type="entry name" value="SIGMA54_INTERACT_4"/>
    <property type="match status" value="1"/>
</dbReference>
<keyword evidence="1" id="KW-0547">Nucleotide-binding</keyword>
<dbReference type="SMART" id="SM00382">
    <property type="entry name" value="AAA"/>
    <property type="match status" value="1"/>
</dbReference>
<name>A0A517YG04_9BACT</name>
<dbReference type="InterPro" id="IPR027417">
    <property type="entry name" value="P-loop_NTPase"/>
</dbReference>
<dbReference type="OrthoDB" id="9814761at2"/>
<dbReference type="PANTHER" id="PTHR32071:SF122">
    <property type="entry name" value="SIGMA FACTOR"/>
    <property type="match status" value="1"/>
</dbReference>
<sequence length="529" mass="60527">MLFTPLERDFVDLVRQLAYSNPFDPDEQARIRQKLDSFDLGLQAEESKRPAVVSPPDEFTTIYSRRIEALLVELGKRVRCGQHDVSPTEVERYEDLVITVLHLRHFAAGRVVADVRQANQRISQYADYLRDLKEWTKVPLRLGWFLQRPEHSFAVYFQYQLAIQLIHTLIQGNSRPIARLKAATWHSIFPRELRLYGVLLYERMHEVTTLILGPSGTGKELVATAIGLARFVPFDPKRERFTEPLSGAFHPINLSALPRDLIESEMFGHVAGAFTGATKDREGWFEKCRLGHTVFLDELGEMDESVQVRLLRVLQNREFYRVGETEPRGFAGRVIAATNRDLSQLIADGRFREDLYFRLCSDIIRTPTLREQLDDSPEELPALVAHAAGRCLGDKAHGEFIERLTKETLACIEMSPAIGPSYNWPGNFRELEQCVRSVMVRGEYHPPTMASFAKKETLLPSPSVSTTALDQFLHAVRNGTLSLEELLTRYCSLIQSRTGNVAETTRRLKKHRLTVQGRIDPNWVEQFRQ</sequence>
<dbReference type="EMBL" id="CP036274">
    <property type="protein sequence ID" value="QDU29112.1"/>
    <property type="molecule type" value="Genomic_DNA"/>
</dbReference>
<reference evidence="4 5" key="1">
    <citation type="submission" date="2019-02" db="EMBL/GenBank/DDBJ databases">
        <title>Deep-cultivation of Planctomycetes and their phenomic and genomic characterization uncovers novel biology.</title>
        <authorList>
            <person name="Wiegand S."/>
            <person name="Jogler M."/>
            <person name="Boedeker C."/>
            <person name="Pinto D."/>
            <person name="Vollmers J."/>
            <person name="Rivas-Marin E."/>
            <person name="Kohn T."/>
            <person name="Peeters S.H."/>
            <person name="Heuer A."/>
            <person name="Rast P."/>
            <person name="Oberbeckmann S."/>
            <person name="Bunk B."/>
            <person name="Jeske O."/>
            <person name="Meyerdierks A."/>
            <person name="Storesund J.E."/>
            <person name="Kallscheuer N."/>
            <person name="Luecker S."/>
            <person name="Lage O.M."/>
            <person name="Pohl T."/>
            <person name="Merkel B.J."/>
            <person name="Hornburger P."/>
            <person name="Mueller R.-W."/>
            <person name="Bruemmer F."/>
            <person name="Labrenz M."/>
            <person name="Spormann A.M."/>
            <person name="Op den Camp H."/>
            <person name="Overmann J."/>
            <person name="Amann R."/>
            <person name="Jetten M.S.M."/>
            <person name="Mascher T."/>
            <person name="Medema M.H."/>
            <person name="Devos D.P."/>
            <person name="Kaster A.-K."/>
            <person name="Ovreas L."/>
            <person name="Rohde M."/>
            <person name="Galperin M.Y."/>
            <person name="Jogler C."/>
        </authorList>
    </citation>
    <scope>NUCLEOTIDE SEQUENCE [LARGE SCALE GENOMIC DNA]</scope>
    <source>
        <strain evidence="4 5">ETA_A8</strain>
    </source>
</reference>
<dbReference type="Pfam" id="PF00158">
    <property type="entry name" value="Sigma54_activat"/>
    <property type="match status" value="1"/>
</dbReference>
<evidence type="ECO:0000313" key="4">
    <source>
        <dbReference type="EMBL" id="QDU29112.1"/>
    </source>
</evidence>
<evidence type="ECO:0000256" key="2">
    <source>
        <dbReference type="ARBA" id="ARBA00022840"/>
    </source>
</evidence>
<gene>
    <name evidence="4" type="primary">ntrC_1</name>
    <name evidence="4" type="ORF">ETAA8_42190</name>
</gene>
<accession>A0A517YG04</accession>
<protein>
    <submittedName>
        <fullName evidence="4">Nitrogen assimilation regulatory protein</fullName>
    </submittedName>
</protein>
<evidence type="ECO:0000256" key="1">
    <source>
        <dbReference type="ARBA" id="ARBA00022741"/>
    </source>
</evidence>
<dbReference type="RefSeq" id="WP_145092440.1">
    <property type="nucleotide sequence ID" value="NZ_CP036274.1"/>
</dbReference>
<dbReference type="Gene3D" id="3.40.50.300">
    <property type="entry name" value="P-loop containing nucleotide triphosphate hydrolases"/>
    <property type="match status" value="1"/>
</dbReference>
<keyword evidence="2" id="KW-0067">ATP-binding</keyword>
<keyword evidence="5" id="KW-1185">Reference proteome</keyword>
<dbReference type="InterPro" id="IPR002078">
    <property type="entry name" value="Sigma_54_int"/>
</dbReference>
<proteinExistence type="predicted"/>
<dbReference type="PANTHER" id="PTHR32071">
    <property type="entry name" value="TRANSCRIPTIONAL REGULATORY PROTEIN"/>
    <property type="match status" value="1"/>
</dbReference>
<dbReference type="SUPFAM" id="SSF52540">
    <property type="entry name" value="P-loop containing nucleoside triphosphate hydrolases"/>
    <property type="match status" value="1"/>
</dbReference>
<evidence type="ECO:0000259" key="3">
    <source>
        <dbReference type="PROSITE" id="PS50045"/>
    </source>
</evidence>